<evidence type="ECO:0000313" key="2">
    <source>
        <dbReference type="EMBL" id="ERL49380.1"/>
    </source>
</evidence>
<dbReference type="Gene3D" id="3.30.300.20">
    <property type="match status" value="1"/>
</dbReference>
<accession>W1N349</accession>
<dbReference type="InterPro" id="IPR015946">
    <property type="entry name" value="KH_dom-like_a/b"/>
</dbReference>
<comment type="caution">
    <text evidence="2">The sequence shown here is derived from an EMBL/GenBank/DDBJ whole genome shotgun (WGS) entry which is preliminary data.</text>
</comment>
<evidence type="ECO:0000313" key="3">
    <source>
        <dbReference type="Proteomes" id="UP000019113"/>
    </source>
</evidence>
<dbReference type="SUPFAM" id="SSF82784">
    <property type="entry name" value="OsmC-like"/>
    <property type="match status" value="1"/>
</dbReference>
<dbReference type="EMBL" id="AVBC01000045">
    <property type="protein sequence ID" value="ERL49380.1"/>
    <property type="molecule type" value="Genomic_DNA"/>
</dbReference>
<dbReference type="eggNOG" id="COG1765">
    <property type="taxonomic scope" value="Bacteria"/>
</dbReference>
<reference evidence="2 3" key="1">
    <citation type="submission" date="2013-08" db="EMBL/GenBank/DDBJ databases">
        <title>draft genome of Halomonas huanghegensis, strain BJGMM-B45T.</title>
        <authorList>
            <person name="Miao C."/>
            <person name="Wan Y."/>
            <person name="Jin W."/>
        </authorList>
    </citation>
    <scope>NUCLEOTIDE SEQUENCE [LARGE SCALE GENOMIC DNA]</scope>
    <source>
        <strain evidence="2 3">BJGMM-B45</strain>
    </source>
</reference>
<gene>
    <name evidence="2" type="ORF">BJB45_06270</name>
</gene>
<dbReference type="InterPro" id="IPR003718">
    <property type="entry name" value="OsmC/Ohr_fam"/>
</dbReference>
<evidence type="ECO:0000259" key="1">
    <source>
        <dbReference type="Pfam" id="PF12146"/>
    </source>
</evidence>
<dbReference type="ESTHER" id="9gamm-w1n349">
    <property type="family name" value="Est-OsmC"/>
</dbReference>
<keyword evidence="3" id="KW-1185">Reference proteome</keyword>
<dbReference type="InterPro" id="IPR036102">
    <property type="entry name" value="OsmC/Ohrsf"/>
</dbReference>
<protein>
    <recommendedName>
        <fullName evidence="1">Serine aminopeptidase S33 domain-containing protein</fullName>
    </recommendedName>
</protein>
<dbReference type="AlphaFoldDB" id="W1N349"/>
<dbReference type="OrthoDB" id="9789573at2"/>
<dbReference type="Pfam" id="PF02566">
    <property type="entry name" value="OsmC"/>
    <property type="match status" value="1"/>
</dbReference>
<dbReference type="Pfam" id="PF12146">
    <property type="entry name" value="Hydrolase_4"/>
    <property type="match status" value="1"/>
</dbReference>
<sequence>MISERQEFAGHDGQWLAARFDRPEGDDPQAIAIFAHCFTCSKDLLAVRRIAQRLVARGIAVLRFDFTGLGHSDGEFANTHFTSNIEDLVAAARFLEQRGQPATLLIGHSLGGAAVLAAAESLPEVKAIATIGAPFEPAHVLHNLGSSLAAIERDGEAQVTLSGREFLIRQSFVDDLQQQRQQQRVAALRRPLLVMHAPGDEVVSVDNAAQIFMAARHPRSFVSLDDADHLLSRPQDAEYAAEVIAGWASRYLQLAPPVVHASAPEGVTRTLEADPAGFRQDVVAGSHHLLADEPLSYGGTDLGFTPYQLLSAALGACTSMTVRSYARRKNMALDDVVVDVSHDKVHAEDCSECESSRGRIDHFQRVLHITGDLSEEQRAALLAIADRCPVHKTLEASARVSTRLAE</sequence>
<dbReference type="Proteomes" id="UP000019113">
    <property type="component" value="Unassembled WGS sequence"/>
</dbReference>
<organism evidence="2 3">
    <name type="scientific">Halomonas huangheensis</name>
    <dbReference type="NCBI Taxonomy" id="1178482"/>
    <lineage>
        <taxon>Bacteria</taxon>
        <taxon>Pseudomonadati</taxon>
        <taxon>Pseudomonadota</taxon>
        <taxon>Gammaproteobacteria</taxon>
        <taxon>Oceanospirillales</taxon>
        <taxon>Halomonadaceae</taxon>
        <taxon>Halomonas</taxon>
    </lineage>
</organism>
<dbReference type="KEGG" id="hhu:AR456_07620"/>
<dbReference type="eggNOG" id="COG1073">
    <property type="taxonomic scope" value="Bacteria"/>
</dbReference>
<dbReference type="PANTHER" id="PTHR39624">
    <property type="entry name" value="PROTEIN INVOLVED IN RIMO-MEDIATED BETA-METHYLTHIOLATION OF RIBOSOMAL PROTEIN S12 YCAO"/>
    <property type="match status" value="1"/>
</dbReference>
<dbReference type="InterPro" id="IPR022742">
    <property type="entry name" value="Hydrolase_4"/>
</dbReference>
<proteinExistence type="predicted"/>
<dbReference type="RefSeq" id="WP_021820790.1">
    <property type="nucleotide sequence ID" value="NZ_AVBC01000045.1"/>
</dbReference>
<dbReference type="STRING" id="1178482.AR456_07620"/>
<dbReference type="InterPro" id="IPR029058">
    <property type="entry name" value="AB_hydrolase_fold"/>
</dbReference>
<dbReference type="SUPFAM" id="SSF53474">
    <property type="entry name" value="alpha/beta-Hydrolases"/>
    <property type="match status" value="1"/>
</dbReference>
<feature type="domain" description="Serine aminopeptidase S33" evidence="1">
    <location>
        <begin position="46"/>
        <end position="139"/>
    </location>
</feature>
<dbReference type="Gene3D" id="3.40.50.1820">
    <property type="entry name" value="alpha/beta hydrolase"/>
    <property type="match status" value="1"/>
</dbReference>
<name>W1N349_9GAMM</name>
<dbReference type="PATRIC" id="fig|1178482.3.peg.3835"/>
<dbReference type="PANTHER" id="PTHR39624:SF2">
    <property type="entry name" value="OSMC-LIKE PROTEIN"/>
    <property type="match status" value="1"/>
</dbReference>